<evidence type="ECO:0000313" key="2">
    <source>
        <dbReference type="EMBL" id="PVI01835.1"/>
    </source>
</evidence>
<dbReference type="Pfam" id="PF00135">
    <property type="entry name" value="COesterase"/>
    <property type="match status" value="2"/>
</dbReference>
<reference evidence="2 3" key="1">
    <citation type="journal article" date="2018" name="Sci. Rep.">
        <title>Comparative genomics provides insights into the lifestyle and reveals functional heterogeneity of dark septate endophytic fungi.</title>
        <authorList>
            <person name="Knapp D.G."/>
            <person name="Nemeth J.B."/>
            <person name="Barry K."/>
            <person name="Hainaut M."/>
            <person name="Henrissat B."/>
            <person name="Johnson J."/>
            <person name="Kuo A."/>
            <person name="Lim J.H.P."/>
            <person name="Lipzen A."/>
            <person name="Nolan M."/>
            <person name="Ohm R.A."/>
            <person name="Tamas L."/>
            <person name="Grigoriev I.V."/>
            <person name="Spatafora J.W."/>
            <person name="Nagy L.G."/>
            <person name="Kovacs G.M."/>
        </authorList>
    </citation>
    <scope>NUCLEOTIDE SEQUENCE [LARGE SCALE GENOMIC DNA]</scope>
    <source>
        <strain evidence="2 3">DSE2036</strain>
    </source>
</reference>
<sequence>MKAFSRPDGSGVVTNANIFLFGTNIASVNNPDHISYLFDNNFRVITSKAVQNAPVDRAREALQWMEDRVDAIVVHLDVDVIDPGTFPLSNVPNWTGLEYENCLDAVRVFLGSAKLAAVDMLPCAQSSSYQLLDALSKLLIACGGHQGTNKKKLVLSFTPRVHLPTGSYTGLIEPSFPNTRQFRAIPFAKPPVSQLRWLPPQKLDPSPNKTHVATRFPPSCPQFVSAVISLFNIELTRGNLIYNGNQNDTSGLVGEATSEDCLHVAVWTPTTPPPEGGFPVLFFMTGGGWLQGGIDVLWQMPHSIVERSQSTIVVTINYRLNIFGFPAARGLPLEHQNLGLLDQRAALEWLFLQSGNIFSASLPKTPPYSNFSFVAQNVGCGGFDDDTGAAELDCMRQVPMALIENFIGQYGDRGELPALSWKPVVDNRLVFADYKARAEAGLVARVPYIISTTANEFSSLVPWPIKNLTAGPDQTLVTYYDVMGFVCPTFNSTVYRNRLGPDVPVYRFQHAGTFPNLNKYEWLGAYHASDIPISFGTYHLLDHVANTTQFEIDVSQAMQDHMLAFVKDPYHGPQKDLGWKPMNTSEPNGGDLIRFGAGGKVIQHIDGVEVDGVCLGLREYDPFP</sequence>
<dbReference type="InterPro" id="IPR002018">
    <property type="entry name" value="CarbesteraseB"/>
</dbReference>
<evidence type="ECO:0000259" key="1">
    <source>
        <dbReference type="Pfam" id="PF00135"/>
    </source>
</evidence>
<dbReference type="Pfam" id="PF00491">
    <property type="entry name" value="Arginase"/>
    <property type="match status" value="1"/>
</dbReference>
<keyword evidence="2" id="KW-0378">Hydrolase</keyword>
<dbReference type="PANTHER" id="PTHR11559">
    <property type="entry name" value="CARBOXYLESTERASE"/>
    <property type="match status" value="1"/>
</dbReference>
<dbReference type="EMBL" id="KZ805351">
    <property type="protein sequence ID" value="PVI01835.1"/>
    <property type="molecule type" value="Genomic_DNA"/>
</dbReference>
<keyword evidence="3" id="KW-1185">Reference proteome</keyword>
<feature type="domain" description="Carboxylesterase type B" evidence="1">
    <location>
        <begin position="159"/>
        <end position="350"/>
    </location>
</feature>
<dbReference type="SUPFAM" id="SSF52768">
    <property type="entry name" value="Arginase/deacetylase"/>
    <property type="match status" value="1"/>
</dbReference>
<dbReference type="GO" id="GO:0046872">
    <property type="term" value="F:metal ion binding"/>
    <property type="evidence" value="ECO:0007669"/>
    <property type="project" value="InterPro"/>
</dbReference>
<dbReference type="GO" id="GO:0016787">
    <property type="term" value="F:hydrolase activity"/>
    <property type="evidence" value="ECO:0007669"/>
    <property type="project" value="UniProtKB-KW"/>
</dbReference>
<dbReference type="SUPFAM" id="SSF53474">
    <property type="entry name" value="alpha/beta-Hydrolases"/>
    <property type="match status" value="1"/>
</dbReference>
<dbReference type="InterPro" id="IPR006035">
    <property type="entry name" value="Ureohydrolase"/>
</dbReference>
<proteinExistence type="predicted"/>
<accession>A0A2V1DX53</accession>
<dbReference type="STRING" id="97972.A0A2V1DX53"/>
<dbReference type="Gene3D" id="3.40.50.1820">
    <property type="entry name" value="alpha/beta hydrolase"/>
    <property type="match status" value="2"/>
</dbReference>
<protein>
    <submittedName>
        <fullName evidence="2">Alpha/beta-hydrolase</fullName>
    </submittedName>
</protein>
<dbReference type="OrthoDB" id="408631at2759"/>
<dbReference type="InterPro" id="IPR029058">
    <property type="entry name" value="AB_hydrolase_fold"/>
</dbReference>
<organism evidence="2 3">
    <name type="scientific">Periconia macrospinosa</name>
    <dbReference type="NCBI Taxonomy" id="97972"/>
    <lineage>
        <taxon>Eukaryota</taxon>
        <taxon>Fungi</taxon>
        <taxon>Dikarya</taxon>
        <taxon>Ascomycota</taxon>
        <taxon>Pezizomycotina</taxon>
        <taxon>Dothideomycetes</taxon>
        <taxon>Pleosporomycetidae</taxon>
        <taxon>Pleosporales</taxon>
        <taxon>Massarineae</taxon>
        <taxon>Periconiaceae</taxon>
        <taxon>Periconia</taxon>
    </lineage>
</organism>
<dbReference type="AlphaFoldDB" id="A0A2V1DX53"/>
<dbReference type="Proteomes" id="UP000244855">
    <property type="component" value="Unassembled WGS sequence"/>
</dbReference>
<gene>
    <name evidence="2" type="ORF">DM02DRAFT_727603</name>
</gene>
<dbReference type="Gene3D" id="3.40.800.10">
    <property type="entry name" value="Ureohydrolase domain"/>
    <property type="match status" value="1"/>
</dbReference>
<dbReference type="InterPro" id="IPR050309">
    <property type="entry name" value="Type-B_Carboxylest/Lipase"/>
</dbReference>
<name>A0A2V1DX53_9PLEO</name>
<evidence type="ECO:0000313" key="3">
    <source>
        <dbReference type="Proteomes" id="UP000244855"/>
    </source>
</evidence>
<feature type="domain" description="Carboxylesterase type B" evidence="1">
    <location>
        <begin position="352"/>
        <end position="462"/>
    </location>
</feature>
<dbReference type="InterPro" id="IPR023696">
    <property type="entry name" value="Ureohydrolase_dom_sf"/>
</dbReference>